<dbReference type="InterPro" id="IPR003594">
    <property type="entry name" value="HATPase_dom"/>
</dbReference>
<dbReference type="SUPFAM" id="SSF55874">
    <property type="entry name" value="ATPase domain of HSP90 chaperone/DNA topoisomerase II/histidine kinase"/>
    <property type="match status" value="1"/>
</dbReference>
<dbReference type="EC" id="2.7.13.3" evidence="2"/>
<keyword evidence="4" id="KW-0812">Transmembrane</keyword>
<dbReference type="PRINTS" id="PR00344">
    <property type="entry name" value="BCTRLSENSOR"/>
</dbReference>
<dbReference type="SMART" id="SM00387">
    <property type="entry name" value="HATPase_c"/>
    <property type="match status" value="1"/>
</dbReference>
<keyword evidence="4" id="KW-1133">Transmembrane helix</keyword>
<dbReference type="GO" id="GO:0000155">
    <property type="term" value="F:phosphorelay sensor kinase activity"/>
    <property type="evidence" value="ECO:0007669"/>
    <property type="project" value="InterPro"/>
</dbReference>
<evidence type="ECO:0000256" key="2">
    <source>
        <dbReference type="ARBA" id="ARBA00012438"/>
    </source>
</evidence>
<comment type="caution">
    <text evidence="6">The sequence shown here is derived from an EMBL/GenBank/DDBJ whole genome shotgun (WGS) entry which is preliminary data.</text>
</comment>
<gene>
    <name evidence="6" type="ORF">UU24_C0014G0003</name>
</gene>
<sequence length="289" mass="34105">MQKILQFLESLFFVVFLFGAFYLIYNEESITILYDLPDYFLLTISVLILIYTGYRYFKLSFKASKLEYEFTSIVNHTFRTPLTRIMWIMKELEKDIPDKEKLLHLQNMSNATNKILEIVDLFAGIKNINDTSSYYFEAISIRDIVEKSINKYREEINKKNISFEVPTFKDAPLLTLDVKKISFVIDALIENAILYTPKDGKISMNYISTHRHIVLFIQDTGMGFSIADRFRIFSRFYRNNRAKLKNPDGMGLKLYLSRQIIHRHKGEIYAKSWGKNRGAKFFVELPFHK</sequence>
<dbReference type="InterPro" id="IPR005467">
    <property type="entry name" value="His_kinase_dom"/>
</dbReference>
<reference evidence="6 7" key="1">
    <citation type="journal article" date="2015" name="Nature">
        <title>rRNA introns, odd ribosomes, and small enigmatic genomes across a large radiation of phyla.</title>
        <authorList>
            <person name="Brown C.T."/>
            <person name="Hug L.A."/>
            <person name="Thomas B.C."/>
            <person name="Sharon I."/>
            <person name="Castelle C.J."/>
            <person name="Singh A."/>
            <person name="Wilkins M.J."/>
            <person name="Williams K.H."/>
            <person name="Banfield J.F."/>
        </authorList>
    </citation>
    <scope>NUCLEOTIDE SEQUENCE [LARGE SCALE GENOMIC DNA]</scope>
</reference>
<accession>A0A0G0TWM8</accession>
<name>A0A0G0TWM8_9BACT</name>
<dbReference type="Proteomes" id="UP000034749">
    <property type="component" value="Unassembled WGS sequence"/>
</dbReference>
<keyword evidence="6" id="KW-0418">Kinase</keyword>
<evidence type="ECO:0000313" key="6">
    <source>
        <dbReference type="EMBL" id="KKR79231.1"/>
    </source>
</evidence>
<dbReference type="InterPro" id="IPR036890">
    <property type="entry name" value="HATPase_C_sf"/>
</dbReference>
<dbReference type="PROSITE" id="PS50109">
    <property type="entry name" value="HIS_KIN"/>
    <property type="match status" value="1"/>
</dbReference>
<evidence type="ECO:0000259" key="5">
    <source>
        <dbReference type="PROSITE" id="PS50109"/>
    </source>
</evidence>
<evidence type="ECO:0000256" key="4">
    <source>
        <dbReference type="SAM" id="Phobius"/>
    </source>
</evidence>
<dbReference type="PANTHER" id="PTHR43547">
    <property type="entry name" value="TWO-COMPONENT HISTIDINE KINASE"/>
    <property type="match status" value="1"/>
</dbReference>
<keyword evidence="3" id="KW-0597">Phosphoprotein</keyword>
<dbReference type="SUPFAM" id="SSF47384">
    <property type="entry name" value="Homodimeric domain of signal transducing histidine kinase"/>
    <property type="match status" value="1"/>
</dbReference>
<dbReference type="InterPro" id="IPR004358">
    <property type="entry name" value="Sig_transdc_His_kin-like_C"/>
</dbReference>
<comment type="catalytic activity">
    <reaction evidence="1">
        <text>ATP + protein L-histidine = ADP + protein N-phospho-L-histidine.</text>
        <dbReference type="EC" id="2.7.13.3"/>
    </reaction>
</comment>
<keyword evidence="6" id="KW-0808">Transferase</keyword>
<dbReference type="Pfam" id="PF02518">
    <property type="entry name" value="HATPase_c"/>
    <property type="match status" value="1"/>
</dbReference>
<proteinExistence type="predicted"/>
<feature type="domain" description="Histidine kinase" evidence="5">
    <location>
        <begin position="73"/>
        <end position="289"/>
    </location>
</feature>
<dbReference type="Gene3D" id="3.30.565.10">
    <property type="entry name" value="Histidine kinase-like ATPase, C-terminal domain"/>
    <property type="match status" value="1"/>
</dbReference>
<dbReference type="PANTHER" id="PTHR43547:SF2">
    <property type="entry name" value="HYBRID SIGNAL TRANSDUCTION HISTIDINE KINASE C"/>
    <property type="match status" value="1"/>
</dbReference>
<feature type="transmembrane region" description="Helical" evidence="4">
    <location>
        <begin position="37"/>
        <end position="57"/>
    </location>
</feature>
<evidence type="ECO:0000256" key="1">
    <source>
        <dbReference type="ARBA" id="ARBA00000085"/>
    </source>
</evidence>
<keyword evidence="4" id="KW-0472">Membrane</keyword>
<protein>
    <recommendedName>
        <fullName evidence="2">histidine kinase</fullName>
        <ecNumber evidence="2">2.7.13.3</ecNumber>
    </recommendedName>
</protein>
<dbReference type="InterPro" id="IPR036097">
    <property type="entry name" value="HisK_dim/P_sf"/>
</dbReference>
<evidence type="ECO:0000256" key="3">
    <source>
        <dbReference type="ARBA" id="ARBA00022553"/>
    </source>
</evidence>
<evidence type="ECO:0000313" key="7">
    <source>
        <dbReference type="Proteomes" id="UP000034749"/>
    </source>
</evidence>
<organism evidence="6 7">
    <name type="scientific">Candidatus Nomurabacteria bacterium GW2011_GWA2_40_9</name>
    <dbReference type="NCBI Taxonomy" id="1618734"/>
    <lineage>
        <taxon>Bacteria</taxon>
        <taxon>Candidatus Nomuraibacteriota</taxon>
    </lineage>
</organism>
<dbReference type="EMBL" id="LBZW01000014">
    <property type="protein sequence ID" value="KKR79231.1"/>
    <property type="molecule type" value="Genomic_DNA"/>
</dbReference>
<dbReference type="AlphaFoldDB" id="A0A0G0TWM8"/>
<dbReference type="Gene3D" id="1.10.287.130">
    <property type="match status" value="1"/>
</dbReference>
<feature type="transmembrane region" description="Helical" evidence="4">
    <location>
        <begin position="7"/>
        <end position="25"/>
    </location>
</feature>